<dbReference type="EMBL" id="GBRH01206399">
    <property type="protein sequence ID" value="JAD91496.1"/>
    <property type="molecule type" value="Transcribed_RNA"/>
</dbReference>
<evidence type="ECO:0000313" key="1">
    <source>
        <dbReference type="EMBL" id="JAD91496.1"/>
    </source>
</evidence>
<organism evidence="1">
    <name type="scientific">Arundo donax</name>
    <name type="common">Giant reed</name>
    <name type="synonym">Donax arundinaceus</name>
    <dbReference type="NCBI Taxonomy" id="35708"/>
    <lineage>
        <taxon>Eukaryota</taxon>
        <taxon>Viridiplantae</taxon>
        <taxon>Streptophyta</taxon>
        <taxon>Embryophyta</taxon>
        <taxon>Tracheophyta</taxon>
        <taxon>Spermatophyta</taxon>
        <taxon>Magnoliopsida</taxon>
        <taxon>Liliopsida</taxon>
        <taxon>Poales</taxon>
        <taxon>Poaceae</taxon>
        <taxon>PACMAD clade</taxon>
        <taxon>Arundinoideae</taxon>
        <taxon>Arundineae</taxon>
        <taxon>Arundo</taxon>
    </lineage>
</organism>
<sequence>MTSSASISCTNIVSLGQHCSAKETEPFKSSEITTLSSISSLISPKSSYPKKIFSPMAPSINGS</sequence>
<reference evidence="1" key="1">
    <citation type="submission" date="2014-09" db="EMBL/GenBank/DDBJ databases">
        <authorList>
            <person name="Magalhaes I.L.F."/>
            <person name="Oliveira U."/>
            <person name="Santos F.R."/>
            <person name="Vidigal T.H.D.A."/>
            <person name="Brescovit A.D."/>
            <person name="Santos A.J."/>
        </authorList>
    </citation>
    <scope>NUCLEOTIDE SEQUENCE</scope>
    <source>
        <tissue evidence="1">Shoot tissue taken approximately 20 cm above the soil surface</tissue>
    </source>
</reference>
<name>A0A0A9DUN2_ARUDO</name>
<accession>A0A0A9DUN2</accession>
<dbReference type="AlphaFoldDB" id="A0A0A9DUN2"/>
<protein>
    <submittedName>
        <fullName evidence="1">Uncharacterized protein</fullName>
    </submittedName>
</protein>
<proteinExistence type="predicted"/>
<reference evidence="1" key="2">
    <citation type="journal article" date="2015" name="Data Brief">
        <title>Shoot transcriptome of the giant reed, Arundo donax.</title>
        <authorList>
            <person name="Barrero R.A."/>
            <person name="Guerrero F.D."/>
            <person name="Moolhuijzen P."/>
            <person name="Goolsby J.A."/>
            <person name="Tidwell J."/>
            <person name="Bellgard S.E."/>
            <person name="Bellgard M.I."/>
        </authorList>
    </citation>
    <scope>NUCLEOTIDE SEQUENCE</scope>
    <source>
        <tissue evidence="1">Shoot tissue taken approximately 20 cm above the soil surface</tissue>
    </source>
</reference>